<keyword evidence="1" id="KW-0812">Transmembrane</keyword>
<proteinExistence type="predicted"/>
<dbReference type="AlphaFoldDB" id="A0A318KWL3"/>
<dbReference type="EMBL" id="QJKF01000002">
    <property type="protein sequence ID" value="PXX69151.1"/>
    <property type="molecule type" value="Genomic_DNA"/>
</dbReference>
<accession>A0A318KWL3</accession>
<feature type="transmembrane region" description="Helical" evidence="1">
    <location>
        <begin position="29"/>
        <end position="46"/>
    </location>
</feature>
<keyword evidence="1" id="KW-1133">Transmembrane helix</keyword>
<comment type="caution">
    <text evidence="2">The sequence shown here is derived from an EMBL/GenBank/DDBJ whole genome shotgun (WGS) entry which is preliminary data.</text>
</comment>
<evidence type="ECO:0000313" key="3">
    <source>
        <dbReference type="Proteomes" id="UP000247569"/>
    </source>
</evidence>
<reference evidence="2 3" key="1">
    <citation type="submission" date="2018-05" db="EMBL/GenBank/DDBJ databases">
        <title>Genomic Encyclopedia of Type Strains, Phase IV (KMG-IV): sequencing the most valuable type-strain genomes for metagenomic binning, comparative biology and taxonomic classification.</title>
        <authorList>
            <person name="Goeker M."/>
        </authorList>
    </citation>
    <scope>NUCLEOTIDE SEQUENCE [LARGE SCALE GENOMIC DNA]</scope>
    <source>
        <strain evidence="2 3">DSM 44704</strain>
    </source>
</reference>
<keyword evidence="1" id="KW-0472">Membrane</keyword>
<evidence type="ECO:0000256" key="1">
    <source>
        <dbReference type="SAM" id="Phobius"/>
    </source>
</evidence>
<organism evidence="2 3">
    <name type="scientific">Nocardia tenerifensis</name>
    <dbReference type="NCBI Taxonomy" id="228006"/>
    <lineage>
        <taxon>Bacteria</taxon>
        <taxon>Bacillati</taxon>
        <taxon>Actinomycetota</taxon>
        <taxon>Actinomycetes</taxon>
        <taxon>Mycobacteriales</taxon>
        <taxon>Nocardiaceae</taxon>
        <taxon>Nocardia</taxon>
    </lineage>
</organism>
<sequence length="74" mass="8267">MRPRRTISLLKESVRPTTLLRESRPRRSTAILIATWLATFVLYLFVKPDQPYVAGSEPIPNTVPAAVNPAPAPR</sequence>
<gene>
    <name evidence="2" type="ORF">DFR70_102838</name>
</gene>
<dbReference type="Proteomes" id="UP000247569">
    <property type="component" value="Unassembled WGS sequence"/>
</dbReference>
<keyword evidence="3" id="KW-1185">Reference proteome</keyword>
<name>A0A318KWL3_9NOCA</name>
<protein>
    <submittedName>
        <fullName evidence="2">Uncharacterized protein</fullName>
    </submittedName>
</protein>
<evidence type="ECO:0000313" key="2">
    <source>
        <dbReference type="EMBL" id="PXX69151.1"/>
    </source>
</evidence>